<feature type="transmembrane region" description="Helical" evidence="1">
    <location>
        <begin position="21"/>
        <end position="41"/>
    </location>
</feature>
<accession>A0A318HXG9</accession>
<dbReference type="EMBL" id="QJJX01000008">
    <property type="protein sequence ID" value="PXX22992.1"/>
    <property type="molecule type" value="Genomic_DNA"/>
</dbReference>
<reference evidence="2 3" key="1">
    <citation type="submission" date="2018-05" db="EMBL/GenBank/DDBJ databases">
        <title>Genomic Encyclopedia of Type Strains, Phase I: the one thousand microbial genomes (KMG-I) project.</title>
        <authorList>
            <person name="Kyrpides N."/>
        </authorList>
    </citation>
    <scope>NUCLEOTIDE SEQUENCE [LARGE SCALE GENOMIC DNA]</scope>
    <source>
        <strain evidence="2 3">DSM 15611</strain>
    </source>
</reference>
<keyword evidence="3" id="KW-1185">Reference proteome</keyword>
<dbReference type="STRING" id="1122991.GCA_000613445_02710"/>
<keyword evidence="1" id="KW-0472">Membrane</keyword>
<evidence type="ECO:0000313" key="2">
    <source>
        <dbReference type="EMBL" id="PXX22992.1"/>
    </source>
</evidence>
<dbReference type="AlphaFoldDB" id="A0A318HXG9"/>
<evidence type="ECO:0000313" key="3">
    <source>
        <dbReference type="Proteomes" id="UP000248314"/>
    </source>
</evidence>
<proteinExistence type="predicted"/>
<gene>
    <name evidence="2" type="ORF">EJ73_00973</name>
</gene>
<feature type="transmembrane region" description="Helical" evidence="1">
    <location>
        <begin position="80"/>
        <end position="103"/>
    </location>
</feature>
<dbReference type="Proteomes" id="UP000248314">
    <property type="component" value="Unassembled WGS sequence"/>
</dbReference>
<sequence>MAAQSSNRFTFSSICLFLRHSFVHVMATLALMCVLLCSSTISNEHLVFVQEHQKLLSKEVTMKLPKPFHRQKENYEEGVIYFYHFVDSAYIIVFQGSMVEFSIDKYQSKMVERKGERKTSVGVENNRYWRKDVYSDGVRVYYDDVPKRNKAVYDKVLDEIAFRQLRRDE</sequence>
<keyword evidence="1" id="KW-0812">Transmembrane</keyword>
<keyword evidence="1" id="KW-1133">Transmembrane helix</keyword>
<protein>
    <submittedName>
        <fullName evidence="2">Uncharacterized protein</fullName>
    </submittedName>
</protein>
<evidence type="ECO:0000256" key="1">
    <source>
        <dbReference type="SAM" id="Phobius"/>
    </source>
</evidence>
<comment type="caution">
    <text evidence="2">The sequence shown here is derived from an EMBL/GenBank/DDBJ whole genome shotgun (WGS) entry which is preliminary data.</text>
</comment>
<name>A0A318HXG9_9BACT</name>
<organism evidence="2 3">
    <name type="scientific">Hoylesella shahii DSM 15611 = JCM 12083</name>
    <dbReference type="NCBI Taxonomy" id="1122991"/>
    <lineage>
        <taxon>Bacteria</taxon>
        <taxon>Pseudomonadati</taxon>
        <taxon>Bacteroidota</taxon>
        <taxon>Bacteroidia</taxon>
        <taxon>Bacteroidales</taxon>
        <taxon>Prevotellaceae</taxon>
        <taxon>Hoylesella</taxon>
    </lineage>
</organism>